<sequence>MSPPSKRIPSTGFLTMTLTSREFHQQGNTLNRVHDYDSPSQGIPSTGSITMTPWSQGISSTGSLTMTPPS</sequence>
<dbReference type="EMBL" id="JAEAOA010001694">
    <property type="protein sequence ID" value="KAK3579503.1"/>
    <property type="molecule type" value="Genomic_DNA"/>
</dbReference>
<organism evidence="2 3">
    <name type="scientific">Potamilus streckersoni</name>
    <dbReference type="NCBI Taxonomy" id="2493646"/>
    <lineage>
        <taxon>Eukaryota</taxon>
        <taxon>Metazoa</taxon>
        <taxon>Spiralia</taxon>
        <taxon>Lophotrochozoa</taxon>
        <taxon>Mollusca</taxon>
        <taxon>Bivalvia</taxon>
        <taxon>Autobranchia</taxon>
        <taxon>Heteroconchia</taxon>
        <taxon>Palaeoheterodonta</taxon>
        <taxon>Unionida</taxon>
        <taxon>Unionoidea</taxon>
        <taxon>Unionidae</taxon>
        <taxon>Ambleminae</taxon>
        <taxon>Lampsilini</taxon>
        <taxon>Potamilus</taxon>
    </lineage>
</organism>
<reference evidence="2" key="3">
    <citation type="submission" date="2023-05" db="EMBL/GenBank/DDBJ databases">
        <authorList>
            <person name="Smith C.H."/>
        </authorList>
    </citation>
    <scope>NUCLEOTIDE SEQUENCE</scope>
    <source>
        <strain evidence="2">CHS0354</strain>
        <tissue evidence="2">Mantle</tissue>
    </source>
</reference>
<reference evidence="2" key="2">
    <citation type="journal article" date="2021" name="Genome Biol. Evol.">
        <title>Developing a high-quality reference genome for a parasitic bivalve with doubly uniparental inheritance (Bivalvia: Unionida).</title>
        <authorList>
            <person name="Smith C.H."/>
        </authorList>
    </citation>
    <scope>NUCLEOTIDE SEQUENCE</scope>
    <source>
        <strain evidence="2">CHS0354</strain>
        <tissue evidence="2">Mantle</tissue>
    </source>
</reference>
<protein>
    <submittedName>
        <fullName evidence="2">Uncharacterized protein</fullName>
    </submittedName>
</protein>
<reference evidence="2" key="1">
    <citation type="journal article" date="2021" name="Genome Biol. Evol.">
        <title>A High-Quality Reference Genome for a Parasitic Bivalve with Doubly Uniparental Inheritance (Bivalvia: Unionida).</title>
        <authorList>
            <person name="Smith C.H."/>
        </authorList>
    </citation>
    <scope>NUCLEOTIDE SEQUENCE</scope>
    <source>
        <strain evidence="2">CHS0354</strain>
    </source>
</reference>
<evidence type="ECO:0000313" key="2">
    <source>
        <dbReference type="EMBL" id="KAK3579503.1"/>
    </source>
</evidence>
<feature type="compositionally biased region" description="Polar residues" evidence="1">
    <location>
        <begin position="38"/>
        <end position="70"/>
    </location>
</feature>
<proteinExistence type="predicted"/>
<gene>
    <name evidence="2" type="ORF">CHS0354_028325</name>
</gene>
<comment type="caution">
    <text evidence="2">The sequence shown here is derived from an EMBL/GenBank/DDBJ whole genome shotgun (WGS) entry which is preliminary data.</text>
</comment>
<evidence type="ECO:0000313" key="3">
    <source>
        <dbReference type="Proteomes" id="UP001195483"/>
    </source>
</evidence>
<accession>A0AAE0RTQ6</accession>
<dbReference type="AlphaFoldDB" id="A0AAE0RTQ6"/>
<evidence type="ECO:0000256" key="1">
    <source>
        <dbReference type="SAM" id="MobiDB-lite"/>
    </source>
</evidence>
<feature type="region of interest" description="Disordered" evidence="1">
    <location>
        <begin position="31"/>
        <end position="70"/>
    </location>
</feature>
<keyword evidence="3" id="KW-1185">Reference proteome</keyword>
<name>A0AAE0RTQ6_9BIVA</name>
<dbReference type="Proteomes" id="UP001195483">
    <property type="component" value="Unassembled WGS sequence"/>
</dbReference>